<evidence type="ECO:0000256" key="4">
    <source>
        <dbReference type="SAM" id="SignalP"/>
    </source>
</evidence>
<dbReference type="Pfam" id="PF25967">
    <property type="entry name" value="RND-MFP_C"/>
    <property type="match status" value="1"/>
</dbReference>
<feature type="domain" description="Multidrug resistance protein MdtA-like C-terminal permuted SH3" evidence="7">
    <location>
        <begin position="296"/>
        <end position="350"/>
    </location>
</feature>
<evidence type="ECO:0000256" key="3">
    <source>
        <dbReference type="ARBA" id="ARBA00022448"/>
    </source>
</evidence>
<feature type="domain" description="CusB-like beta-barrel" evidence="6">
    <location>
        <begin position="212"/>
        <end position="282"/>
    </location>
</feature>
<sequence length="365" mass="38826">MKSVRYVSVMFFSLVMAGGMFQACSSSDKEAKVKEEAVAVVTALPSSTEESGVLASGQIEAGQTAVISTRVMGSISRIYVKAGDKVAKGQLLVSISNADIMAQRAQADAAISEAKAAAAVSAKDLERFKQLYQNQSASAKELENVTLQHQSISSKLETALQMRNQVNAMLAYTRITAPFSGVITKKFMDEGSMANPGMPLLALEQSGNFQAVVSVPESDIARIKQGATVNLTVKSLGITFPGTISEISPSSQFTGGQYGVKVAISDSKSLGIKAGMYVNVLIPGEQVKSAQPARMTIPVKAVVNNEQLTGVYVVSKENKALLRWVRLGKQMGDRVEVLSGLAPDERFVVSTDGRVYNGSKVIESK</sequence>
<keyword evidence="3" id="KW-0813">Transport</keyword>
<organism evidence="8 9">
    <name type="scientific">Bacteroides luti</name>
    <dbReference type="NCBI Taxonomy" id="1297750"/>
    <lineage>
        <taxon>Bacteria</taxon>
        <taxon>Pseudomonadati</taxon>
        <taxon>Bacteroidota</taxon>
        <taxon>Bacteroidia</taxon>
        <taxon>Bacteroidales</taxon>
        <taxon>Bacteroidaceae</taxon>
        <taxon>Bacteroides</taxon>
    </lineage>
</organism>
<evidence type="ECO:0000313" key="8">
    <source>
        <dbReference type="EMBL" id="SHE29843.1"/>
    </source>
</evidence>
<comment type="subcellular location">
    <subcellularLocation>
        <location evidence="1">Cell envelope</location>
    </subcellularLocation>
</comment>
<dbReference type="STRING" id="1297750.SAMN05444405_10161"/>
<dbReference type="GO" id="GO:0015562">
    <property type="term" value="F:efflux transmembrane transporter activity"/>
    <property type="evidence" value="ECO:0007669"/>
    <property type="project" value="TreeGrafter"/>
</dbReference>
<evidence type="ECO:0000256" key="2">
    <source>
        <dbReference type="ARBA" id="ARBA00009477"/>
    </source>
</evidence>
<dbReference type="Gene3D" id="2.40.30.170">
    <property type="match status" value="1"/>
</dbReference>
<dbReference type="Gene3D" id="2.40.50.100">
    <property type="match status" value="1"/>
</dbReference>
<name>A0A1M4SC63_9BACE</name>
<dbReference type="Pfam" id="PF25917">
    <property type="entry name" value="BSH_RND"/>
    <property type="match status" value="1"/>
</dbReference>
<dbReference type="NCBIfam" id="TIGR01730">
    <property type="entry name" value="RND_mfp"/>
    <property type="match status" value="1"/>
</dbReference>
<dbReference type="PROSITE" id="PS51257">
    <property type="entry name" value="PROKAR_LIPOPROTEIN"/>
    <property type="match status" value="1"/>
</dbReference>
<dbReference type="InterPro" id="IPR058792">
    <property type="entry name" value="Beta-barrel_RND_2"/>
</dbReference>
<dbReference type="InterPro" id="IPR058627">
    <property type="entry name" value="MdtA-like_C"/>
</dbReference>
<dbReference type="Gene3D" id="1.10.287.470">
    <property type="entry name" value="Helix hairpin bin"/>
    <property type="match status" value="1"/>
</dbReference>
<feature type="signal peptide" evidence="4">
    <location>
        <begin position="1"/>
        <end position="17"/>
    </location>
</feature>
<dbReference type="InterPro" id="IPR006143">
    <property type="entry name" value="RND_pump_MFP"/>
</dbReference>
<dbReference type="AlphaFoldDB" id="A0A1M4SC63"/>
<gene>
    <name evidence="8" type="ORF">SAMN05444405_10161</name>
</gene>
<keyword evidence="4" id="KW-0732">Signal</keyword>
<dbReference type="RefSeq" id="WP_073398522.1">
    <property type="nucleotide sequence ID" value="NZ_FQTV01000001.1"/>
</dbReference>
<keyword evidence="9" id="KW-1185">Reference proteome</keyword>
<dbReference type="EMBL" id="FQTV01000001">
    <property type="protein sequence ID" value="SHE29843.1"/>
    <property type="molecule type" value="Genomic_DNA"/>
</dbReference>
<dbReference type="Proteomes" id="UP000184509">
    <property type="component" value="Unassembled WGS sequence"/>
</dbReference>
<feature type="domain" description="Multidrug resistance protein MdtA-like barrel-sandwich hybrid" evidence="5">
    <location>
        <begin position="64"/>
        <end position="197"/>
    </location>
</feature>
<evidence type="ECO:0000313" key="9">
    <source>
        <dbReference type="Proteomes" id="UP000184509"/>
    </source>
</evidence>
<dbReference type="GO" id="GO:1990281">
    <property type="term" value="C:efflux pump complex"/>
    <property type="evidence" value="ECO:0007669"/>
    <property type="project" value="TreeGrafter"/>
</dbReference>
<dbReference type="Gene3D" id="2.40.420.20">
    <property type="match status" value="1"/>
</dbReference>
<dbReference type="PANTHER" id="PTHR30469:SF15">
    <property type="entry name" value="HLYD FAMILY OF SECRETION PROTEINS"/>
    <property type="match status" value="1"/>
</dbReference>
<protein>
    <submittedName>
        <fullName evidence="8">RND family efflux transporter, MFP subunit</fullName>
    </submittedName>
</protein>
<reference evidence="8 9" key="1">
    <citation type="submission" date="2016-11" db="EMBL/GenBank/DDBJ databases">
        <authorList>
            <person name="Jaros S."/>
            <person name="Januszkiewicz K."/>
            <person name="Wedrychowicz H."/>
        </authorList>
    </citation>
    <scope>NUCLEOTIDE SEQUENCE [LARGE SCALE GENOMIC DNA]</scope>
    <source>
        <strain evidence="8 9">DSM 26991</strain>
    </source>
</reference>
<dbReference type="PANTHER" id="PTHR30469">
    <property type="entry name" value="MULTIDRUG RESISTANCE PROTEIN MDTA"/>
    <property type="match status" value="1"/>
</dbReference>
<feature type="chain" id="PRO_5012160380" evidence="4">
    <location>
        <begin position="18"/>
        <end position="365"/>
    </location>
</feature>
<dbReference type="SUPFAM" id="SSF111369">
    <property type="entry name" value="HlyD-like secretion proteins"/>
    <property type="match status" value="1"/>
</dbReference>
<evidence type="ECO:0000259" key="5">
    <source>
        <dbReference type="Pfam" id="PF25917"/>
    </source>
</evidence>
<dbReference type="InterPro" id="IPR058625">
    <property type="entry name" value="MdtA-like_BSH"/>
</dbReference>
<dbReference type="Pfam" id="PF25954">
    <property type="entry name" value="Beta-barrel_RND_2"/>
    <property type="match status" value="1"/>
</dbReference>
<accession>A0A1M4SC63</accession>
<comment type="similarity">
    <text evidence="2">Belongs to the membrane fusion protein (MFP) (TC 8.A.1) family.</text>
</comment>
<evidence type="ECO:0000256" key="1">
    <source>
        <dbReference type="ARBA" id="ARBA00004196"/>
    </source>
</evidence>
<proteinExistence type="inferred from homology"/>
<evidence type="ECO:0000259" key="6">
    <source>
        <dbReference type="Pfam" id="PF25954"/>
    </source>
</evidence>
<evidence type="ECO:0000259" key="7">
    <source>
        <dbReference type="Pfam" id="PF25967"/>
    </source>
</evidence>